<evidence type="ECO:0000313" key="4">
    <source>
        <dbReference type="EMBL" id="KAK6981177.1"/>
    </source>
</evidence>
<sequence>MQFFALATAAFLTLTAATPLATRGDWEPEEPLCPAGLFSVAQCCATNVLGILGLDCADPGPYALNAEKFIEVCADDGKAPACCVLPILGQCVLANP</sequence>
<feature type="chain" id="PRO_5043575406" evidence="3">
    <location>
        <begin position="18"/>
        <end position="96"/>
    </location>
</feature>
<accession>A0AAV9ZFC6</accession>
<evidence type="ECO:0000313" key="5">
    <source>
        <dbReference type="Proteomes" id="UP001362999"/>
    </source>
</evidence>
<gene>
    <name evidence="4" type="ORF">R3P38DRAFT_2578944</name>
</gene>
<keyword evidence="5" id="KW-1185">Reference proteome</keyword>
<dbReference type="EMBL" id="JAWWNJ010000153">
    <property type="protein sequence ID" value="KAK6981177.1"/>
    <property type="molecule type" value="Genomic_DNA"/>
</dbReference>
<dbReference type="Proteomes" id="UP001362999">
    <property type="component" value="Unassembled WGS sequence"/>
</dbReference>
<reference evidence="4 5" key="1">
    <citation type="journal article" date="2024" name="J Genomics">
        <title>Draft genome sequencing and assembly of Favolaschia claudopus CIRM-BRFM 2984 isolated from oak limbs.</title>
        <authorList>
            <person name="Navarro D."/>
            <person name="Drula E."/>
            <person name="Chaduli D."/>
            <person name="Cazenave R."/>
            <person name="Ahrendt S."/>
            <person name="Wang J."/>
            <person name="Lipzen A."/>
            <person name="Daum C."/>
            <person name="Barry K."/>
            <person name="Grigoriev I.V."/>
            <person name="Favel A."/>
            <person name="Rosso M.N."/>
            <person name="Martin F."/>
        </authorList>
    </citation>
    <scope>NUCLEOTIDE SEQUENCE [LARGE SCALE GENOMIC DNA]</scope>
    <source>
        <strain evidence="4 5">CIRM-BRFM 2984</strain>
    </source>
</reference>
<dbReference type="SUPFAM" id="SSF101751">
    <property type="entry name" value="Hydrophobin II, HfbII"/>
    <property type="match status" value="1"/>
</dbReference>
<organism evidence="4 5">
    <name type="scientific">Favolaschia claudopus</name>
    <dbReference type="NCBI Taxonomy" id="2862362"/>
    <lineage>
        <taxon>Eukaryota</taxon>
        <taxon>Fungi</taxon>
        <taxon>Dikarya</taxon>
        <taxon>Basidiomycota</taxon>
        <taxon>Agaricomycotina</taxon>
        <taxon>Agaricomycetes</taxon>
        <taxon>Agaricomycetidae</taxon>
        <taxon>Agaricales</taxon>
        <taxon>Marasmiineae</taxon>
        <taxon>Mycenaceae</taxon>
        <taxon>Favolaschia</taxon>
    </lineage>
</organism>
<dbReference type="InterPro" id="IPR036686">
    <property type="entry name" value="Class_II_Hydrophobin_sf"/>
</dbReference>
<evidence type="ECO:0000256" key="2">
    <source>
        <dbReference type="ARBA" id="ARBA00023157"/>
    </source>
</evidence>
<comment type="caution">
    <text evidence="4">The sequence shown here is derived from an EMBL/GenBank/DDBJ whole genome shotgun (WGS) entry which is preliminary data.</text>
</comment>
<dbReference type="InterPro" id="IPR010636">
    <property type="entry name" value="Class_II_hydrophobin"/>
</dbReference>
<dbReference type="GO" id="GO:0005576">
    <property type="term" value="C:extracellular region"/>
    <property type="evidence" value="ECO:0007669"/>
    <property type="project" value="InterPro"/>
</dbReference>
<dbReference type="Gene3D" id="3.20.120.10">
    <property type="entry name" value="Hydrophobin"/>
    <property type="match status" value="1"/>
</dbReference>
<keyword evidence="2" id="KW-1015">Disulfide bond</keyword>
<keyword evidence="3" id="KW-0732">Signal</keyword>
<dbReference type="PANTHER" id="PTHR42341">
    <property type="entry name" value="HYDROPHOBIN"/>
    <property type="match status" value="1"/>
</dbReference>
<evidence type="ECO:0000256" key="1">
    <source>
        <dbReference type="ARBA" id="ARBA00009576"/>
    </source>
</evidence>
<dbReference type="AlphaFoldDB" id="A0AAV9ZFC6"/>
<name>A0AAV9ZFC6_9AGAR</name>
<proteinExistence type="inferred from homology"/>
<protein>
    <submittedName>
        <fullName evidence="4">Fungal hydrophobin domain-protein</fullName>
    </submittedName>
</protein>
<feature type="signal peptide" evidence="3">
    <location>
        <begin position="1"/>
        <end position="17"/>
    </location>
</feature>
<comment type="similarity">
    <text evidence="1">Belongs to the cerato-ulmin hydrophobin family.</text>
</comment>
<dbReference type="PANTHER" id="PTHR42341:SF1">
    <property type="entry name" value="HYDROPHOBIN"/>
    <property type="match status" value="1"/>
</dbReference>
<dbReference type="CDD" id="cd23508">
    <property type="entry name" value="hydrophobin_II"/>
    <property type="match status" value="1"/>
</dbReference>
<dbReference type="Pfam" id="PF06766">
    <property type="entry name" value="Hydrophobin_2"/>
    <property type="match status" value="1"/>
</dbReference>
<evidence type="ECO:0000256" key="3">
    <source>
        <dbReference type="SAM" id="SignalP"/>
    </source>
</evidence>